<dbReference type="OrthoDB" id="496459at2759"/>
<dbReference type="KEGG" id="mpp:MICPUCDRAFT_49963"/>
<feature type="compositionally biased region" description="Basic and acidic residues" evidence="1">
    <location>
        <begin position="255"/>
        <end position="280"/>
    </location>
</feature>
<dbReference type="Proteomes" id="UP000001876">
    <property type="component" value="Unassembled WGS sequence"/>
</dbReference>
<gene>
    <name evidence="2" type="ORF">MICPUCDRAFT_49963</name>
</gene>
<evidence type="ECO:0000256" key="1">
    <source>
        <dbReference type="SAM" id="MobiDB-lite"/>
    </source>
</evidence>
<proteinExistence type="predicted"/>
<protein>
    <submittedName>
        <fullName evidence="2">Predicted protein</fullName>
    </submittedName>
</protein>
<dbReference type="EMBL" id="GG663735">
    <property type="protein sequence ID" value="EEH60100.1"/>
    <property type="molecule type" value="Genomic_DNA"/>
</dbReference>
<reference evidence="2 3" key="1">
    <citation type="journal article" date="2009" name="Science">
        <title>Green evolution and dynamic adaptations revealed by genomes of the marine picoeukaryotes Micromonas.</title>
        <authorList>
            <person name="Worden A.Z."/>
            <person name="Lee J.H."/>
            <person name="Mock T."/>
            <person name="Rouze P."/>
            <person name="Simmons M.P."/>
            <person name="Aerts A.L."/>
            <person name="Allen A.E."/>
            <person name="Cuvelier M.L."/>
            <person name="Derelle E."/>
            <person name="Everett M.V."/>
            <person name="Foulon E."/>
            <person name="Grimwood J."/>
            <person name="Gundlach H."/>
            <person name="Henrissat B."/>
            <person name="Napoli C."/>
            <person name="McDonald S.M."/>
            <person name="Parker M.S."/>
            <person name="Rombauts S."/>
            <person name="Salamov A."/>
            <person name="Von Dassow P."/>
            <person name="Badger J.H."/>
            <person name="Coutinho P.M."/>
            <person name="Demir E."/>
            <person name="Dubchak I."/>
            <person name="Gentemann C."/>
            <person name="Eikrem W."/>
            <person name="Gready J.E."/>
            <person name="John U."/>
            <person name="Lanier W."/>
            <person name="Lindquist E.A."/>
            <person name="Lucas S."/>
            <person name="Mayer K.F."/>
            <person name="Moreau H."/>
            <person name="Not F."/>
            <person name="Otillar R."/>
            <person name="Panaud O."/>
            <person name="Pangilinan J."/>
            <person name="Paulsen I."/>
            <person name="Piegu B."/>
            <person name="Poliakov A."/>
            <person name="Robbens S."/>
            <person name="Schmutz J."/>
            <person name="Toulza E."/>
            <person name="Wyss T."/>
            <person name="Zelensky A."/>
            <person name="Zhou K."/>
            <person name="Armbrust E.V."/>
            <person name="Bhattacharya D."/>
            <person name="Goodenough U.W."/>
            <person name="Van de Peer Y."/>
            <person name="Grigoriev I.V."/>
        </authorList>
    </citation>
    <scope>NUCLEOTIDE SEQUENCE [LARGE SCALE GENOMIC DNA]</scope>
    <source>
        <strain evidence="2 3">CCMP1545</strain>
    </source>
</reference>
<dbReference type="AlphaFoldDB" id="C1MGW5"/>
<feature type="compositionally biased region" description="Low complexity" evidence="1">
    <location>
        <begin position="239"/>
        <end position="252"/>
    </location>
</feature>
<feature type="compositionally biased region" description="Low complexity" evidence="1">
    <location>
        <begin position="53"/>
        <end position="74"/>
    </location>
</feature>
<organism evidence="3">
    <name type="scientific">Micromonas pusilla (strain CCMP1545)</name>
    <name type="common">Picoplanktonic green alga</name>
    <dbReference type="NCBI Taxonomy" id="564608"/>
    <lineage>
        <taxon>Eukaryota</taxon>
        <taxon>Viridiplantae</taxon>
        <taxon>Chlorophyta</taxon>
        <taxon>Mamiellophyceae</taxon>
        <taxon>Mamiellales</taxon>
        <taxon>Mamiellaceae</taxon>
        <taxon>Micromonas</taxon>
    </lineage>
</organism>
<sequence>MSRAALRTLVARAPPPTIAPSRVASRRNVSVATRARAPPVADDDDDDHDAGSDDAPTTTSSGPSSTSPAGRPRPSIVVLDGANLAWTYSASLYAKHGCRTRLPLSRGVALALECDAWASMRLTPHAFIPRSYVEGPLHGLCDGGSLETLVPGNVEYLGNATWRNTVLHDFARRGMLTTVTRAPNARDADDKRIIAFALGASHTLVPIRPRRRGERRSLRTSPSASLRPPLAFNPRLRRLSTPLLTPLNSTPTFARMERPSERDAVVCSNDRYEDHNSGGG</sequence>
<name>C1MGW5_MICPC</name>
<evidence type="ECO:0000313" key="3">
    <source>
        <dbReference type="Proteomes" id="UP000001876"/>
    </source>
</evidence>
<accession>C1MGW5</accession>
<evidence type="ECO:0000313" key="2">
    <source>
        <dbReference type="EMBL" id="EEH60100.1"/>
    </source>
</evidence>
<feature type="region of interest" description="Disordered" evidence="1">
    <location>
        <begin position="1"/>
        <end position="74"/>
    </location>
</feature>
<keyword evidence="3" id="KW-1185">Reference proteome</keyword>
<dbReference type="GeneID" id="9680797"/>
<dbReference type="RefSeq" id="XP_003054848.1">
    <property type="nucleotide sequence ID" value="XM_003054802.1"/>
</dbReference>
<feature type="region of interest" description="Disordered" evidence="1">
    <location>
        <begin position="208"/>
        <end position="280"/>
    </location>
</feature>